<protein>
    <recommendedName>
        <fullName evidence="2">Septum formation-related domain-containing protein</fullName>
    </recommendedName>
</protein>
<accession>A0A8J4A4Z7</accession>
<dbReference type="EMBL" id="BOPH01000127">
    <property type="protein sequence ID" value="GIJ73950.1"/>
    <property type="molecule type" value="Genomic_DNA"/>
</dbReference>
<dbReference type="AlphaFoldDB" id="A0A8J4A4Z7"/>
<comment type="caution">
    <text evidence="3">The sequence shown here is derived from an EMBL/GenBank/DDBJ whole genome shotgun (WGS) entry which is preliminary data.</text>
</comment>
<feature type="signal peptide" evidence="1">
    <location>
        <begin position="1"/>
        <end position="25"/>
    </location>
</feature>
<reference evidence="3" key="1">
    <citation type="submission" date="2021-01" db="EMBL/GenBank/DDBJ databases">
        <title>Whole genome shotgun sequence of Virgisporangium ochraceum NBRC 16418.</title>
        <authorList>
            <person name="Komaki H."/>
            <person name="Tamura T."/>
        </authorList>
    </citation>
    <scope>NUCLEOTIDE SEQUENCE</scope>
    <source>
        <strain evidence="3">NBRC 16418</strain>
    </source>
</reference>
<keyword evidence="4" id="KW-1185">Reference proteome</keyword>
<dbReference type="InterPro" id="IPR026004">
    <property type="entry name" value="Septum_form"/>
</dbReference>
<dbReference type="RefSeq" id="WP_203933764.1">
    <property type="nucleotide sequence ID" value="NZ_BOPH01000127.1"/>
</dbReference>
<gene>
    <name evidence="3" type="ORF">Voc01_088670</name>
</gene>
<proteinExistence type="predicted"/>
<sequence length="291" mass="31521">MKRGIASMSLAVLVLLGGTACGVSAGDGNLSDDWAMMTDAAVRVPEAGKCYTVSSRGRDAYTPSWFRPVSCTERHTAETFHVGQLPDTVGVQPGIGERDYWAAHDACETQSKTFLGGDWYAARLYLTVFVPTTQQWEAGARWYACQLMETESVVDSIAVPRTASLRGALTGAAAVGYGCTTVVGLTEKSWKDMTSVDCAQPHDAEFAGAFKIPGTTAPTGDQRKTTLEECWNVVARYLGGTVDGMRMGYIPWGMDPTDWKRGDRWVRCFAWSSEKKTRGSAKGLGDRTPPS</sequence>
<evidence type="ECO:0000313" key="4">
    <source>
        <dbReference type="Proteomes" id="UP000635606"/>
    </source>
</evidence>
<name>A0A8J4A4Z7_9ACTN</name>
<feature type="chain" id="PRO_5035197414" description="Septum formation-related domain-containing protein" evidence="1">
    <location>
        <begin position="26"/>
        <end position="291"/>
    </location>
</feature>
<dbReference type="PROSITE" id="PS51257">
    <property type="entry name" value="PROKAR_LIPOPROTEIN"/>
    <property type="match status" value="1"/>
</dbReference>
<evidence type="ECO:0000259" key="2">
    <source>
        <dbReference type="Pfam" id="PF13845"/>
    </source>
</evidence>
<dbReference type="Pfam" id="PF13845">
    <property type="entry name" value="Septum_form"/>
    <property type="match status" value="1"/>
</dbReference>
<evidence type="ECO:0000313" key="3">
    <source>
        <dbReference type="EMBL" id="GIJ73950.1"/>
    </source>
</evidence>
<keyword evidence="1" id="KW-0732">Signal</keyword>
<organism evidence="3 4">
    <name type="scientific">Virgisporangium ochraceum</name>
    <dbReference type="NCBI Taxonomy" id="65505"/>
    <lineage>
        <taxon>Bacteria</taxon>
        <taxon>Bacillati</taxon>
        <taxon>Actinomycetota</taxon>
        <taxon>Actinomycetes</taxon>
        <taxon>Micromonosporales</taxon>
        <taxon>Micromonosporaceae</taxon>
        <taxon>Virgisporangium</taxon>
    </lineage>
</organism>
<feature type="domain" description="Septum formation-related" evidence="2">
    <location>
        <begin position="47"/>
        <end position="268"/>
    </location>
</feature>
<evidence type="ECO:0000256" key="1">
    <source>
        <dbReference type="SAM" id="SignalP"/>
    </source>
</evidence>
<dbReference type="Proteomes" id="UP000635606">
    <property type="component" value="Unassembled WGS sequence"/>
</dbReference>